<comment type="similarity">
    <text evidence="1">Belongs to the EIF1AD family.</text>
</comment>
<dbReference type="PANTHER" id="PTHR21641">
    <property type="entry name" value="TRANSLATION INITIATION FACTOR-RELATED"/>
    <property type="match status" value="1"/>
</dbReference>
<dbReference type="SMART" id="SM00652">
    <property type="entry name" value="eIF1a"/>
    <property type="match status" value="1"/>
</dbReference>
<sequence length="133" mass="15085">MSRRKTRNAAEETLTPPDTLAPSQLLARVVKAQGKDLYTVQTADTSELLVELESRFRGTIFVRRGGFVLVDTNTTADRENKIQGEIVNIVRDEKAWRKKSFWPQKFMRKTVPDDSDEEDSVVGKMPPSEDDEG</sequence>
<dbReference type="InterPro" id="IPR039294">
    <property type="entry name" value="EIF1AD"/>
</dbReference>
<evidence type="ECO:0000256" key="1">
    <source>
        <dbReference type="ARBA" id="ARBA00007340"/>
    </source>
</evidence>
<evidence type="ECO:0000313" key="6">
    <source>
        <dbReference type="Proteomes" id="UP001172673"/>
    </source>
</evidence>
<name>A0AA38XGW6_9EURO</name>
<dbReference type="GO" id="GO:0005634">
    <property type="term" value="C:nucleus"/>
    <property type="evidence" value="ECO:0007669"/>
    <property type="project" value="TreeGrafter"/>
</dbReference>
<keyword evidence="2" id="KW-0694">RNA-binding</keyword>
<keyword evidence="6" id="KW-1185">Reference proteome</keyword>
<dbReference type="GO" id="GO:0003723">
    <property type="term" value="F:RNA binding"/>
    <property type="evidence" value="ECO:0007669"/>
    <property type="project" value="UniProtKB-KW"/>
</dbReference>
<dbReference type="InterPro" id="IPR012340">
    <property type="entry name" value="NA-bd_OB-fold"/>
</dbReference>
<reference evidence="5" key="1">
    <citation type="submission" date="2022-10" db="EMBL/GenBank/DDBJ databases">
        <title>Culturing micro-colonial fungi from biological soil crusts in the Mojave desert and describing Neophaeococcomyces mojavensis, and introducing the new genera and species Taxawa tesnikishii.</title>
        <authorList>
            <person name="Kurbessoian T."/>
            <person name="Stajich J.E."/>
        </authorList>
    </citation>
    <scope>NUCLEOTIDE SEQUENCE</scope>
    <source>
        <strain evidence="5">TK_41</strain>
    </source>
</reference>
<feature type="domain" description="S1-like" evidence="4">
    <location>
        <begin position="24"/>
        <end position="89"/>
    </location>
</feature>
<dbReference type="Pfam" id="PF01176">
    <property type="entry name" value="eIF-1a"/>
    <property type="match status" value="1"/>
</dbReference>
<dbReference type="AlphaFoldDB" id="A0AA38XGW6"/>
<dbReference type="EMBL" id="JAPDRK010000004">
    <property type="protein sequence ID" value="KAJ9613214.1"/>
    <property type="molecule type" value="Genomic_DNA"/>
</dbReference>
<proteinExistence type="inferred from homology"/>
<evidence type="ECO:0000256" key="2">
    <source>
        <dbReference type="ARBA" id="ARBA00022884"/>
    </source>
</evidence>
<organism evidence="5 6">
    <name type="scientific">Cladophialophora chaetospira</name>
    <dbReference type="NCBI Taxonomy" id="386627"/>
    <lineage>
        <taxon>Eukaryota</taxon>
        <taxon>Fungi</taxon>
        <taxon>Dikarya</taxon>
        <taxon>Ascomycota</taxon>
        <taxon>Pezizomycotina</taxon>
        <taxon>Eurotiomycetes</taxon>
        <taxon>Chaetothyriomycetidae</taxon>
        <taxon>Chaetothyriales</taxon>
        <taxon>Herpotrichiellaceae</taxon>
        <taxon>Cladophialophora</taxon>
    </lineage>
</organism>
<dbReference type="GO" id="GO:0003743">
    <property type="term" value="F:translation initiation factor activity"/>
    <property type="evidence" value="ECO:0007669"/>
    <property type="project" value="InterPro"/>
</dbReference>
<protein>
    <recommendedName>
        <fullName evidence="4">S1-like domain-containing protein</fullName>
    </recommendedName>
</protein>
<evidence type="ECO:0000313" key="5">
    <source>
        <dbReference type="EMBL" id="KAJ9613214.1"/>
    </source>
</evidence>
<dbReference type="SUPFAM" id="SSF50249">
    <property type="entry name" value="Nucleic acid-binding proteins"/>
    <property type="match status" value="1"/>
</dbReference>
<gene>
    <name evidence="5" type="ORF">H2200_003156</name>
</gene>
<comment type="caution">
    <text evidence="5">The sequence shown here is derived from an EMBL/GenBank/DDBJ whole genome shotgun (WGS) entry which is preliminary data.</text>
</comment>
<accession>A0AA38XGW6</accession>
<dbReference type="InterPro" id="IPR001253">
    <property type="entry name" value="TIF_eIF-1A"/>
</dbReference>
<dbReference type="PANTHER" id="PTHR21641:SF0">
    <property type="entry name" value="RNA-BINDING PROTEIN EIF1AD-RELATED"/>
    <property type="match status" value="1"/>
</dbReference>
<evidence type="ECO:0000256" key="3">
    <source>
        <dbReference type="SAM" id="MobiDB-lite"/>
    </source>
</evidence>
<dbReference type="InterPro" id="IPR006196">
    <property type="entry name" value="RNA-binding_domain_S1_IF1"/>
</dbReference>
<feature type="region of interest" description="Disordered" evidence="3">
    <location>
        <begin position="108"/>
        <end position="133"/>
    </location>
</feature>
<dbReference type="Gene3D" id="2.40.50.140">
    <property type="entry name" value="Nucleic acid-binding proteins"/>
    <property type="match status" value="1"/>
</dbReference>
<dbReference type="Proteomes" id="UP001172673">
    <property type="component" value="Unassembled WGS sequence"/>
</dbReference>
<evidence type="ECO:0000259" key="4">
    <source>
        <dbReference type="Pfam" id="PF01176"/>
    </source>
</evidence>